<protein>
    <recommendedName>
        <fullName evidence="4 11">Enolase</fullName>
        <ecNumber evidence="3 11">4.2.1.11</ecNumber>
    </recommendedName>
    <alternativeName>
        <fullName evidence="11">2-phospho-D-glycerate hydro-lyase</fullName>
    </alternativeName>
    <alternativeName>
        <fullName evidence="11">2-phosphoglycerate dehydratase</fullName>
    </alternativeName>
</protein>
<dbReference type="SMART" id="SM01193">
    <property type="entry name" value="Enolase_N"/>
    <property type="match status" value="1"/>
</dbReference>
<dbReference type="GO" id="GO:0004634">
    <property type="term" value="F:phosphopyruvate hydratase activity"/>
    <property type="evidence" value="ECO:0007669"/>
    <property type="project" value="UniProtKB-UniRule"/>
</dbReference>
<dbReference type="GO" id="GO:0005576">
    <property type="term" value="C:extracellular region"/>
    <property type="evidence" value="ECO:0007669"/>
    <property type="project" value="UniProtKB-SubCell"/>
</dbReference>
<comment type="caution">
    <text evidence="17">The sequence shown here is derived from an EMBL/GenBank/DDBJ whole genome shotgun (WGS) entry which is preliminary data.</text>
</comment>
<dbReference type="SFLD" id="SFLDS00001">
    <property type="entry name" value="Enolase"/>
    <property type="match status" value="1"/>
</dbReference>
<feature type="active site" description="Proton acceptor" evidence="11 12">
    <location>
        <position position="338"/>
    </location>
</feature>
<dbReference type="PIRSF" id="PIRSF001400">
    <property type="entry name" value="Enolase"/>
    <property type="match status" value="1"/>
</dbReference>
<evidence type="ECO:0000259" key="16">
    <source>
        <dbReference type="SMART" id="SM01193"/>
    </source>
</evidence>
<feature type="binding site" evidence="11">
    <location>
        <position position="163"/>
    </location>
    <ligand>
        <name>(2R)-2-phosphoglycerate</name>
        <dbReference type="ChEBI" id="CHEBI:58289"/>
    </ligand>
</feature>
<dbReference type="InterPro" id="IPR020810">
    <property type="entry name" value="Enolase_C"/>
</dbReference>
<sequence>MSTIKAIHAREILDSRGNPTVEVDVTLDSGETGRASVPSGASTGIREAVELRDNDPDRYAGKGVLKAVSAINQIIGPALLGMYALDQPGIDTKMIEMDGAANKAVFGANGILGVSMATARAAALSRQLPLFRSLNHTEVNLLPAPCFNILNGGAHADNNMDFQEFKLVPVGASSFNEALRMGTEVYHVLKGLLVEKGYSTGIGDEGGFAPNLKGNEQAVELILEAVSRAGYSAPNDIAIALDPAVSELWVDDHYELNKSGAGHKNSAEMIDLWESWVRQYPIISIEDGLAEEDWTGWEELTRRLGDRIQLVGDDIFCTNPAIIARAIEQKVGNAVLIKMNQIGTVSETLEAMRTARAAGYTCYISHRSGETTDDFIADLAVATGAGQIKTGAPCRGERLAKYNQLLRIEEMLGEKARYNGWKNFKKPSKITKS</sequence>
<dbReference type="Gene3D" id="3.30.390.10">
    <property type="entry name" value="Enolase-like, N-terminal domain"/>
    <property type="match status" value="1"/>
</dbReference>
<evidence type="ECO:0000256" key="9">
    <source>
        <dbReference type="ARBA" id="ARBA00023239"/>
    </source>
</evidence>
<keyword evidence="11 14" id="KW-0479">Metal-binding</keyword>
<dbReference type="Proteomes" id="UP000599024">
    <property type="component" value="Unassembled WGS sequence"/>
</dbReference>
<dbReference type="InterPro" id="IPR020811">
    <property type="entry name" value="Enolase_N"/>
</dbReference>
<keyword evidence="6 11" id="KW-0964">Secreted</keyword>
<comment type="cofactor">
    <cofactor evidence="11">
        <name>Mg(2+)</name>
        <dbReference type="ChEBI" id="CHEBI:18420"/>
    </cofactor>
    <text evidence="11">Binds a second Mg(2+) ion via substrate during catalysis.</text>
</comment>
<feature type="binding site" evidence="13">
    <location>
        <position position="286"/>
    </location>
    <ligand>
        <name>substrate</name>
    </ligand>
</feature>
<dbReference type="UniPathway" id="UPA00109">
    <property type="reaction ID" value="UER00187"/>
</dbReference>
<organism evidence="17 18">
    <name type="scientific">Candidatus Desulfatifera sulfidica</name>
    <dbReference type="NCBI Taxonomy" id="2841691"/>
    <lineage>
        <taxon>Bacteria</taxon>
        <taxon>Pseudomonadati</taxon>
        <taxon>Thermodesulfobacteriota</taxon>
        <taxon>Desulfobulbia</taxon>
        <taxon>Desulfobulbales</taxon>
        <taxon>Desulfobulbaceae</taxon>
        <taxon>Candidatus Desulfatifera</taxon>
    </lineage>
</organism>
<accession>A0A8J6N7L1</accession>
<keyword evidence="7 11" id="KW-0460">Magnesium</keyword>
<dbReference type="GO" id="GO:0009986">
    <property type="term" value="C:cell surface"/>
    <property type="evidence" value="ECO:0007669"/>
    <property type="project" value="UniProtKB-SubCell"/>
</dbReference>
<feature type="binding site" evidence="13">
    <location>
        <position position="164"/>
    </location>
    <ligand>
        <name>substrate</name>
    </ligand>
</feature>
<feature type="binding site" evidence="11">
    <location>
        <position position="338"/>
    </location>
    <ligand>
        <name>(2R)-2-phosphoglycerate</name>
        <dbReference type="ChEBI" id="CHEBI:58289"/>
    </ligand>
</feature>
<dbReference type="PROSITE" id="PS00164">
    <property type="entry name" value="ENOLASE"/>
    <property type="match status" value="1"/>
</dbReference>
<comment type="function">
    <text evidence="10 11">Catalyzes the reversible conversion of 2-phosphoglycerate (2-PG) into phosphoenolpyruvate (PEP). It is essential for the degradation of carbohydrates via glycolysis.</text>
</comment>
<dbReference type="Gene3D" id="3.20.20.120">
    <property type="entry name" value="Enolase-like C-terminal domain"/>
    <property type="match status" value="1"/>
</dbReference>
<evidence type="ECO:0000256" key="1">
    <source>
        <dbReference type="ARBA" id="ARBA00005031"/>
    </source>
</evidence>
<evidence type="ECO:0000256" key="7">
    <source>
        <dbReference type="ARBA" id="ARBA00022842"/>
    </source>
</evidence>
<evidence type="ECO:0000256" key="6">
    <source>
        <dbReference type="ARBA" id="ARBA00022525"/>
    </source>
</evidence>
<dbReference type="SUPFAM" id="SSF51604">
    <property type="entry name" value="Enolase C-terminal domain-like"/>
    <property type="match status" value="1"/>
</dbReference>
<dbReference type="PRINTS" id="PR00148">
    <property type="entry name" value="ENOLASE"/>
</dbReference>
<evidence type="ECO:0000256" key="11">
    <source>
        <dbReference type="HAMAP-Rule" id="MF_00318"/>
    </source>
</evidence>
<feature type="binding site" evidence="11 14">
    <location>
        <position position="313"/>
    </location>
    <ligand>
        <name>Mg(2+)</name>
        <dbReference type="ChEBI" id="CHEBI:18420"/>
    </ligand>
</feature>
<feature type="binding site" evidence="13">
    <location>
        <position position="313"/>
    </location>
    <ligand>
        <name>substrate</name>
    </ligand>
</feature>
<dbReference type="SUPFAM" id="SSF54826">
    <property type="entry name" value="Enolase N-terminal domain-like"/>
    <property type="match status" value="1"/>
</dbReference>
<feature type="binding site" evidence="11 14">
    <location>
        <position position="242"/>
    </location>
    <ligand>
        <name>Mg(2+)</name>
        <dbReference type="ChEBI" id="CHEBI:18420"/>
    </ligand>
</feature>
<dbReference type="GO" id="GO:0000287">
    <property type="term" value="F:magnesium ion binding"/>
    <property type="evidence" value="ECO:0007669"/>
    <property type="project" value="UniProtKB-UniRule"/>
</dbReference>
<dbReference type="CDD" id="cd03313">
    <property type="entry name" value="enolase"/>
    <property type="match status" value="1"/>
</dbReference>
<keyword evidence="8 11" id="KW-0324">Glycolysis</keyword>
<dbReference type="GO" id="GO:0006096">
    <property type="term" value="P:glycolytic process"/>
    <property type="evidence" value="ECO:0007669"/>
    <property type="project" value="UniProtKB-UniRule"/>
</dbReference>
<dbReference type="PANTHER" id="PTHR11902:SF1">
    <property type="entry name" value="ENOLASE"/>
    <property type="match status" value="1"/>
</dbReference>
<evidence type="ECO:0000256" key="12">
    <source>
        <dbReference type="PIRSR" id="PIRSR001400-1"/>
    </source>
</evidence>
<dbReference type="PANTHER" id="PTHR11902">
    <property type="entry name" value="ENOLASE"/>
    <property type="match status" value="1"/>
</dbReference>
<evidence type="ECO:0000256" key="13">
    <source>
        <dbReference type="PIRSR" id="PIRSR001400-2"/>
    </source>
</evidence>
<evidence type="ECO:0000256" key="14">
    <source>
        <dbReference type="PIRSR" id="PIRSR001400-3"/>
    </source>
</evidence>
<name>A0A8J6N7L1_9BACT</name>
<evidence type="ECO:0000259" key="15">
    <source>
        <dbReference type="SMART" id="SM01192"/>
    </source>
</evidence>
<comment type="cofactor">
    <cofactor evidence="14">
        <name>Mg(2+)</name>
        <dbReference type="ChEBI" id="CHEBI:18420"/>
    </cofactor>
    <text evidence="14">Mg(2+) is required for catalysis and for stabilizing the dimer.</text>
</comment>
<dbReference type="GO" id="GO:0000015">
    <property type="term" value="C:phosphopyruvate hydratase complex"/>
    <property type="evidence" value="ECO:0007669"/>
    <property type="project" value="InterPro"/>
</dbReference>
<keyword evidence="9 11" id="KW-0456">Lyase</keyword>
<dbReference type="InterPro" id="IPR029017">
    <property type="entry name" value="Enolase-like_N"/>
</dbReference>
<evidence type="ECO:0000256" key="8">
    <source>
        <dbReference type="ARBA" id="ARBA00023152"/>
    </source>
</evidence>
<dbReference type="EC" id="4.2.1.11" evidence="3 11"/>
<proteinExistence type="inferred from homology"/>
<comment type="subcellular location">
    <subcellularLocation>
        <location evidence="11">Cytoplasm</location>
    </subcellularLocation>
    <subcellularLocation>
        <location evidence="11">Secreted</location>
    </subcellularLocation>
    <subcellularLocation>
        <location evidence="11">Cell surface</location>
    </subcellularLocation>
    <text evidence="11">Fractions of enolase are present in both the cytoplasm and on the cell surface.</text>
</comment>
<reference evidence="17 18" key="1">
    <citation type="submission" date="2020-08" db="EMBL/GenBank/DDBJ databases">
        <title>Bridging the membrane lipid divide: bacteria of the FCB group superphylum have the potential to synthesize archaeal ether lipids.</title>
        <authorList>
            <person name="Villanueva L."/>
            <person name="Von Meijenfeldt F.A.B."/>
            <person name="Westbye A.B."/>
            <person name="Yadav S."/>
            <person name="Hopmans E.C."/>
            <person name="Dutilh B.E."/>
            <person name="Sinninghe Damste J.S."/>
        </authorList>
    </citation>
    <scope>NUCLEOTIDE SEQUENCE [LARGE SCALE GENOMIC DNA]</scope>
    <source>
        <strain evidence="17">NIOZ-UU81</strain>
    </source>
</reference>
<evidence type="ECO:0000313" key="18">
    <source>
        <dbReference type="Proteomes" id="UP000599024"/>
    </source>
</evidence>
<feature type="binding site" evidence="13">
    <location>
        <begin position="365"/>
        <end position="368"/>
    </location>
    <ligand>
        <name>substrate</name>
    </ligand>
</feature>
<keyword evidence="5 11" id="KW-0963">Cytoplasm</keyword>
<comment type="pathway">
    <text evidence="1 11">Carbohydrate degradation; glycolysis; pyruvate from D-glyceraldehyde 3-phosphate: step 4/5.</text>
</comment>
<dbReference type="EMBL" id="JACNLK010000029">
    <property type="protein sequence ID" value="MBC8208154.1"/>
    <property type="molecule type" value="Genomic_DNA"/>
</dbReference>
<evidence type="ECO:0000256" key="5">
    <source>
        <dbReference type="ARBA" id="ARBA00022490"/>
    </source>
</evidence>
<dbReference type="InterPro" id="IPR020809">
    <property type="entry name" value="Enolase_CS"/>
</dbReference>
<feature type="domain" description="Enolase N-terminal" evidence="16">
    <location>
        <begin position="4"/>
        <end position="134"/>
    </location>
</feature>
<gene>
    <name evidence="11 17" type="primary">eno</name>
    <name evidence="17" type="ORF">H8E79_03165</name>
</gene>
<evidence type="ECO:0000313" key="17">
    <source>
        <dbReference type="EMBL" id="MBC8208154.1"/>
    </source>
</evidence>
<dbReference type="AlphaFoldDB" id="A0A8J6N7L1"/>
<comment type="similarity">
    <text evidence="2 11">Belongs to the enolase family.</text>
</comment>
<dbReference type="InterPro" id="IPR036849">
    <property type="entry name" value="Enolase-like_C_sf"/>
</dbReference>
<evidence type="ECO:0000256" key="10">
    <source>
        <dbReference type="ARBA" id="ARBA00045763"/>
    </source>
</evidence>
<dbReference type="SFLD" id="SFLDF00002">
    <property type="entry name" value="enolase"/>
    <property type="match status" value="1"/>
</dbReference>
<evidence type="ECO:0000256" key="3">
    <source>
        <dbReference type="ARBA" id="ARBA00012058"/>
    </source>
</evidence>
<dbReference type="FunFam" id="3.30.390.10:FF:000001">
    <property type="entry name" value="Enolase"/>
    <property type="match status" value="1"/>
</dbReference>
<dbReference type="Pfam" id="PF03952">
    <property type="entry name" value="Enolase_N"/>
    <property type="match status" value="1"/>
</dbReference>
<feature type="binding site" evidence="13">
    <location>
        <position position="155"/>
    </location>
    <ligand>
        <name>substrate</name>
    </ligand>
</feature>
<feature type="binding site" evidence="11">
    <location>
        <position position="367"/>
    </location>
    <ligand>
        <name>(2R)-2-phosphoglycerate</name>
        <dbReference type="ChEBI" id="CHEBI:58289"/>
    </ligand>
</feature>
<feature type="domain" description="Enolase C-terminal TIM barrel" evidence="15">
    <location>
        <begin position="139"/>
        <end position="426"/>
    </location>
</feature>
<feature type="active site" description="Proton donor" evidence="11 12">
    <location>
        <position position="205"/>
    </location>
</feature>
<dbReference type="SFLD" id="SFLDG00178">
    <property type="entry name" value="enolase"/>
    <property type="match status" value="1"/>
</dbReference>
<evidence type="ECO:0000256" key="2">
    <source>
        <dbReference type="ARBA" id="ARBA00009604"/>
    </source>
</evidence>
<comment type="catalytic activity">
    <reaction evidence="11">
        <text>(2R)-2-phosphoglycerate = phosphoenolpyruvate + H2O</text>
        <dbReference type="Rhea" id="RHEA:10164"/>
        <dbReference type="ChEBI" id="CHEBI:15377"/>
        <dbReference type="ChEBI" id="CHEBI:58289"/>
        <dbReference type="ChEBI" id="CHEBI:58702"/>
        <dbReference type="EC" id="4.2.1.11"/>
    </reaction>
</comment>
<feature type="binding site" evidence="11">
    <location>
        <position position="368"/>
    </location>
    <ligand>
        <name>(2R)-2-phosphoglycerate</name>
        <dbReference type="ChEBI" id="CHEBI:58289"/>
    </ligand>
</feature>
<feature type="binding site" evidence="11">
    <location>
        <position position="389"/>
    </location>
    <ligand>
        <name>(2R)-2-phosphoglycerate</name>
        <dbReference type="ChEBI" id="CHEBI:58289"/>
    </ligand>
</feature>
<dbReference type="SMART" id="SM01192">
    <property type="entry name" value="Enolase_C"/>
    <property type="match status" value="1"/>
</dbReference>
<feature type="binding site" evidence="13">
    <location>
        <position position="389"/>
    </location>
    <ligand>
        <name>substrate</name>
    </ligand>
</feature>
<feature type="binding site" evidence="11 14">
    <location>
        <position position="286"/>
    </location>
    <ligand>
        <name>Mg(2+)</name>
        <dbReference type="ChEBI" id="CHEBI:18420"/>
    </ligand>
</feature>
<dbReference type="HAMAP" id="MF_00318">
    <property type="entry name" value="Enolase"/>
    <property type="match status" value="1"/>
</dbReference>
<dbReference type="InterPro" id="IPR000941">
    <property type="entry name" value="Enolase"/>
</dbReference>
<dbReference type="NCBIfam" id="TIGR01060">
    <property type="entry name" value="eno"/>
    <property type="match status" value="1"/>
</dbReference>
<evidence type="ECO:0000256" key="4">
    <source>
        <dbReference type="ARBA" id="ARBA00017068"/>
    </source>
</evidence>
<dbReference type="Pfam" id="PF00113">
    <property type="entry name" value="Enolase_C"/>
    <property type="match status" value="1"/>
</dbReference>